<accession>A0A0D2KFF2</accession>
<dbReference type="Proteomes" id="UP000054498">
    <property type="component" value="Unassembled WGS sequence"/>
</dbReference>
<dbReference type="EMBL" id="KK103989">
    <property type="protein sequence ID" value="KIY94608.1"/>
    <property type="molecule type" value="Genomic_DNA"/>
</dbReference>
<gene>
    <name evidence="1" type="ORF">MNEG_13355</name>
</gene>
<keyword evidence="2" id="KW-1185">Reference proteome</keyword>
<proteinExistence type="predicted"/>
<evidence type="ECO:0000313" key="2">
    <source>
        <dbReference type="Proteomes" id="UP000054498"/>
    </source>
</evidence>
<reference evidence="1 2" key="1">
    <citation type="journal article" date="2013" name="BMC Genomics">
        <title>Reconstruction of the lipid metabolism for the microalga Monoraphidium neglectum from its genome sequence reveals characteristics suitable for biofuel production.</title>
        <authorList>
            <person name="Bogen C."/>
            <person name="Al-Dilaimi A."/>
            <person name="Albersmeier A."/>
            <person name="Wichmann J."/>
            <person name="Grundmann M."/>
            <person name="Rupp O."/>
            <person name="Lauersen K.J."/>
            <person name="Blifernez-Klassen O."/>
            <person name="Kalinowski J."/>
            <person name="Goesmann A."/>
            <person name="Mussgnug J.H."/>
            <person name="Kruse O."/>
        </authorList>
    </citation>
    <scope>NUCLEOTIDE SEQUENCE [LARGE SCALE GENOMIC DNA]</scope>
    <source>
        <strain evidence="1 2">SAG 48.87</strain>
    </source>
</reference>
<dbReference type="OrthoDB" id="557482at2759"/>
<dbReference type="GeneID" id="25730809"/>
<sequence>MAAAANLANMIADASVEKFKEECDKNVCTVSINLHNRHEYDITVMPMAIHVVLSYKTLQYKVPRADKETYTDTIDFLAEAIDNACRGNLHADVEFDRYRPDSEESHYYCCLRVHRHGAQVFYREFERDDMQRELKRYMRTLRLLN</sequence>
<dbReference type="RefSeq" id="XP_013893628.1">
    <property type="nucleotide sequence ID" value="XM_014038174.1"/>
</dbReference>
<name>A0A0D2KFF2_9CHLO</name>
<evidence type="ECO:0000313" key="1">
    <source>
        <dbReference type="EMBL" id="KIY94608.1"/>
    </source>
</evidence>
<organism evidence="1 2">
    <name type="scientific">Monoraphidium neglectum</name>
    <dbReference type="NCBI Taxonomy" id="145388"/>
    <lineage>
        <taxon>Eukaryota</taxon>
        <taxon>Viridiplantae</taxon>
        <taxon>Chlorophyta</taxon>
        <taxon>core chlorophytes</taxon>
        <taxon>Chlorophyceae</taxon>
        <taxon>CS clade</taxon>
        <taxon>Sphaeropleales</taxon>
        <taxon>Selenastraceae</taxon>
        <taxon>Monoraphidium</taxon>
    </lineage>
</organism>
<dbReference type="AlphaFoldDB" id="A0A0D2KFF2"/>
<protein>
    <submittedName>
        <fullName evidence="1">Uncharacterized protein</fullName>
    </submittedName>
</protein>
<dbReference type="KEGG" id="mng:MNEG_13355"/>